<comment type="cofactor">
    <cofactor evidence="2">
        <name>Zn(2+)</name>
        <dbReference type="ChEBI" id="CHEBI:29105"/>
    </cofactor>
</comment>
<dbReference type="Proteomes" id="UP000763088">
    <property type="component" value="Unassembled WGS sequence"/>
</dbReference>
<evidence type="ECO:0000256" key="14">
    <source>
        <dbReference type="ARBA" id="ARBA00075285"/>
    </source>
</evidence>
<evidence type="ECO:0000256" key="12">
    <source>
        <dbReference type="ARBA" id="ARBA00061423"/>
    </source>
</evidence>
<organism evidence="18 19">
    <name type="scientific">Xylanibacter ruminicola</name>
    <name type="common">Prevotella ruminicola</name>
    <dbReference type="NCBI Taxonomy" id="839"/>
    <lineage>
        <taxon>Bacteria</taxon>
        <taxon>Pseudomonadati</taxon>
        <taxon>Bacteroidota</taxon>
        <taxon>Bacteroidia</taxon>
        <taxon>Bacteroidales</taxon>
        <taxon>Prevotellaceae</taxon>
        <taxon>Xylanibacter</taxon>
    </lineage>
</organism>
<evidence type="ECO:0000313" key="19">
    <source>
        <dbReference type="Proteomes" id="UP000763088"/>
    </source>
</evidence>
<evidence type="ECO:0000256" key="15">
    <source>
        <dbReference type="ARBA" id="ARBA00076004"/>
    </source>
</evidence>
<dbReference type="GO" id="GO:0006508">
    <property type="term" value="P:proteolysis"/>
    <property type="evidence" value="ECO:0007669"/>
    <property type="project" value="UniProtKB-KW"/>
</dbReference>
<evidence type="ECO:0000256" key="9">
    <source>
        <dbReference type="ARBA" id="ARBA00036421"/>
    </source>
</evidence>
<evidence type="ECO:0000256" key="13">
    <source>
        <dbReference type="ARBA" id="ARBA00071271"/>
    </source>
</evidence>
<evidence type="ECO:0000256" key="1">
    <source>
        <dbReference type="ARBA" id="ARBA00001941"/>
    </source>
</evidence>
<protein>
    <recommendedName>
        <fullName evidence="13">Cytosol non-specific dipeptidase</fullName>
        <ecNumber evidence="10">3.4.13.18</ecNumber>
    </recommendedName>
    <alternativeName>
        <fullName evidence="16">Aminoacyl-histidine dipeptidase</fullName>
    </alternativeName>
    <alternativeName>
        <fullName evidence="15">Beta-alanyl-histidine dipeptidase</fullName>
    </alternativeName>
    <alternativeName>
        <fullName evidence="14">Carnosinase</fullName>
    </alternativeName>
    <alternativeName>
        <fullName evidence="11">Peptidase D</fullName>
    </alternativeName>
    <alternativeName>
        <fullName evidence="17">Xaa-His dipeptidase</fullName>
    </alternativeName>
</protein>
<evidence type="ECO:0000256" key="3">
    <source>
        <dbReference type="ARBA" id="ARBA00022670"/>
    </source>
</evidence>
<evidence type="ECO:0000256" key="4">
    <source>
        <dbReference type="ARBA" id="ARBA00022723"/>
    </source>
</evidence>
<evidence type="ECO:0000256" key="6">
    <source>
        <dbReference type="ARBA" id="ARBA00022833"/>
    </source>
</evidence>
<reference evidence="18" key="1">
    <citation type="submission" date="2019-04" db="EMBL/GenBank/DDBJ databases">
        <title>Evolution of Biomass-Degrading Anaerobic Consortia Revealed by Metagenomics.</title>
        <authorList>
            <person name="Peng X."/>
        </authorList>
    </citation>
    <scope>NUCLEOTIDE SEQUENCE</scope>
    <source>
        <strain evidence="18">SIG141</strain>
    </source>
</reference>
<dbReference type="PIRSF" id="PIRSF016599">
    <property type="entry name" value="Xaa-His_dipept"/>
    <property type="match status" value="1"/>
</dbReference>
<dbReference type="AlphaFoldDB" id="A0A928BTA2"/>
<dbReference type="GO" id="GO:0005829">
    <property type="term" value="C:cytosol"/>
    <property type="evidence" value="ECO:0007669"/>
    <property type="project" value="TreeGrafter"/>
</dbReference>
<keyword evidence="8" id="KW-0170">Cobalt</keyword>
<keyword evidence="6" id="KW-0862">Zinc</keyword>
<name>A0A928BTA2_XYLRU</name>
<evidence type="ECO:0000256" key="11">
    <source>
        <dbReference type="ARBA" id="ARBA00044252"/>
    </source>
</evidence>
<evidence type="ECO:0000256" key="5">
    <source>
        <dbReference type="ARBA" id="ARBA00022801"/>
    </source>
</evidence>
<dbReference type="PRINTS" id="PR00934">
    <property type="entry name" value="XHISDIPTASE"/>
</dbReference>
<evidence type="ECO:0000256" key="10">
    <source>
        <dbReference type="ARBA" id="ARBA00038976"/>
    </source>
</evidence>
<dbReference type="GO" id="GO:0046872">
    <property type="term" value="F:metal ion binding"/>
    <property type="evidence" value="ECO:0007669"/>
    <property type="project" value="UniProtKB-KW"/>
</dbReference>
<evidence type="ECO:0000313" key="18">
    <source>
        <dbReference type="EMBL" id="MBE6265540.1"/>
    </source>
</evidence>
<comment type="cofactor">
    <cofactor evidence="1">
        <name>Co(2+)</name>
        <dbReference type="ChEBI" id="CHEBI:48828"/>
    </cofactor>
</comment>
<keyword evidence="5" id="KW-0378">Hydrolase</keyword>
<keyword evidence="7" id="KW-0482">Metalloprotease</keyword>
<accession>A0A928BTA2</accession>
<sequence>MNGTERVFSIFKELNQIPRPSHHEEKVADYLCQFAERLNLEYERDKQNCVVIRKPASPGYEGHEPIVLLNHMDMVCVGMNDPLNTPIEAYVDDGWMKAKGTSLGADNGIGLSMALAVLEDDSIIHPALEVMTTTNEEDGMSGAAALSKDFLKGRKVINLDSEDYDTITTGAAGACLQFHRIPIERVPVTDENGHWYRIKIDGGLGGHSGVDINKGRCSAVIPTKAILNAVCQDEAVEVSEIEIGEANASIASKGEIMICATSAGAEAFKKHIDSINRQLREAYPQDPNISCRLEACDGQQTTIPKQAIASLVDGLEKVPQGMVKMSDTMPGTVETSNNVGRISTGTDHIYVSTHTRSFIDADMDILSKDIANTLKAVGAESEVIMSAPAWQEDQQSPFLSLVSDTFQDVLGWRPRMVAMHFVLEAGFFVQHYPGIQIASIGPRIVEPHSTSERVELKTITDIWQVLLELLKRI</sequence>
<evidence type="ECO:0000256" key="7">
    <source>
        <dbReference type="ARBA" id="ARBA00023049"/>
    </source>
</evidence>
<evidence type="ECO:0000256" key="16">
    <source>
        <dbReference type="ARBA" id="ARBA00077688"/>
    </source>
</evidence>
<dbReference type="SUPFAM" id="SSF53187">
    <property type="entry name" value="Zn-dependent exopeptidases"/>
    <property type="match status" value="1"/>
</dbReference>
<keyword evidence="4" id="KW-0479">Metal-binding</keyword>
<dbReference type="EC" id="3.4.13.18" evidence="10"/>
<evidence type="ECO:0000256" key="8">
    <source>
        <dbReference type="ARBA" id="ARBA00023285"/>
    </source>
</evidence>
<comment type="catalytic activity">
    <reaction evidence="9">
        <text>Hydrolysis of dipeptides, preferentially hydrophobic dipeptides including prolyl amino acids.</text>
        <dbReference type="EC" id="3.4.13.18"/>
    </reaction>
</comment>
<gene>
    <name evidence="18" type="ORF">E7102_03570</name>
</gene>
<evidence type="ECO:0000256" key="17">
    <source>
        <dbReference type="ARBA" id="ARBA00078074"/>
    </source>
</evidence>
<dbReference type="PANTHER" id="PTHR43501:SF1">
    <property type="entry name" value="CYTOSOL NON-SPECIFIC DIPEPTIDASE"/>
    <property type="match status" value="1"/>
</dbReference>
<comment type="caution">
    <text evidence="18">The sequence shown here is derived from an EMBL/GenBank/DDBJ whole genome shotgun (WGS) entry which is preliminary data.</text>
</comment>
<dbReference type="FunFam" id="3.40.630.10:FF:000015">
    <property type="entry name" value="Aminoacyl-histidine dipeptidase PepD"/>
    <property type="match status" value="1"/>
</dbReference>
<dbReference type="Gene3D" id="3.40.630.10">
    <property type="entry name" value="Zn peptidases"/>
    <property type="match status" value="2"/>
</dbReference>
<dbReference type="GO" id="GO:0070573">
    <property type="term" value="F:metallodipeptidase activity"/>
    <property type="evidence" value="ECO:0007669"/>
    <property type="project" value="TreeGrafter"/>
</dbReference>
<dbReference type="NCBIfam" id="TIGR01893">
    <property type="entry name" value="aa-his-dipept"/>
    <property type="match status" value="1"/>
</dbReference>
<dbReference type="EMBL" id="SUYD01000003">
    <property type="protein sequence ID" value="MBE6265540.1"/>
    <property type="molecule type" value="Genomic_DNA"/>
</dbReference>
<dbReference type="InterPro" id="IPR002933">
    <property type="entry name" value="Peptidase_M20"/>
</dbReference>
<dbReference type="InterPro" id="IPR001160">
    <property type="entry name" value="Peptidase_M20C"/>
</dbReference>
<evidence type="ECO:0000256" key="2">
    <source>
        <dbReference type="ARBA" id="ARBA00001947"/>
    </source>
</evidence>
<comment type="similarity">
    <text evidence="12">Belongs to the peptidase M20C family.</text>
</comment>
<dbReference type="Pfam" id="PF01546">
    <property type="entry name" value="Peptidase_M20"/>
    <property type="match status" value="1"/>
</dbReference>
<keyword evidence="3" id="KW-0645">Protease</keyword>
<dbReference type="PANTHER" id="PTHR43501">
    <property type="entry name" value="CYTOSOL NON-SPECIFIC DIPEPTIDASE"/>
    <property type="match status" value="1"/>
</dbReference>
<proteinExistence type="inferred from homology"/>